<name>A0A934MN64_9HYPH</name>
<comment type="caution">
    <text evidence="2">The sequence shown here is derived from an EMBL/GenBank/DDBJ whole genome shotgun (WGS) entry which is preliminary data.</text>
</comment>
<proteinExistence type="predicted"/>
<evidence type="ECO:0000313" key="2">
    <source>
        <dbReference type="EMBL" id="MBJ3786451.1"/>
    </source>
</evidence>
<sequence>MGALGQMSRRFSGSANTLQNQGTISHDFVMMGGLAVLDHALVITISTGWVQQCGKKRPPMLCGRVYLHAANKNPGRSRGF</sequence>
<keyword evidence="3" id="KW-1185">Reference proteome</keyword>
<accession>A0A934MN64</accession>
<keyword evidence="1" id="KW-1133">Transmembrane helix</keyword>
<protein>
    <submittedName>
        <fullName evidence="2">Uncharacterized protein</fullName>
    </submittedName>
</protein>
<keyword evidence="1" id="KW-0812">Transmembrane</keyword>
<organism evidence="2 3">
    <name type="scientific">Devosia sediminis</name>
    <dbReference type="NCBI Taxonomy" id="2798801"/>
    <lineage>
        <taxon>Bacteria</taxon>
        <taxon>Pseudomonadati</taxon>
        <taxon>Pseudomonadota</taxon>
        <taxon>Alphaproteobacteria</taxon>
        <taxon>Hyphomicrobiales</taxon>
        <taxon>Devosiaceae</taxon>
        <taxon>Devosia</taxon>
    </lineage>
</organism>
<dbReference type="Proteomes" id="UP000602124">
    <property type="component" value="Unassembled WGS sequence"/>
</dbReference>
<dbReference type="EMBL" id="JAEKMH010000004">
    <property type="protein sequence ID" value="MBJ3786451.1"/>
    <property type="molecule type" value="Genomic_DNA"/>
</dbReference>
<keyword evidence="1" id="KW-0472">Membrane</keyword>
<feature type="transmembrane region" description="Helical" evidence="1">
    <location>
        <begin position="28"/>
        <end position="50"/>
    </location>
</feature>
<reference evidence="2" key="1">
    <citation type="submission" date="2020-12" db="EMBL/GenBank/DDBJ databases">
        <title>Devosia sp. MSA67 isolated from Mo River.</title>
        <authorList>
            <person name="Ma F."/>
            <person name="Zi Z."/>
        </authorList>
    </citation>
    <scope>NUCLEOTIDE SEQUENCE</scope>
    <source>
        <strain evidence="2">MSA67</strain>
    </source>
</reference>
<evidence type="ECO:0000313" key="3">
    <source>
        <dbReference type="Proteomes" id="UP000602124"/>
    </source>
</evidence>
<dbReference type="AlphaFoldDB" id="A0A934MN64"/>
<dbReference type="RefSeq" id="WP_198877638.1">
    <property type="nucleotide sequence ID" value="NZ_JAEKMH010000004.1"/>
</dbReference>
<evidence type="ECO:0000256" key="1">
    <source>
        <dbReference type="SAM" id="Phobius"/>
    </source>
</evidence>
<gene>
    <name evidence="2" type="ORF">JEQ47_17125</name>
</gene>